<evidence type="ECO:0000313" key="2">
    <source>
        <dbReference type="Proteomes" id="UP000485058"/>
    </source>
</evidence>
<dbReference type="EMBL" id="BLLF01001731">
    <property type="protein sequence ID" value="GFH20948.1"/>
    <property type="molecule type" value="Genomic_DNA"/>
</dbReference>
<gene>
    <name evidence="1" type="ORF">HaLaN_18157</name>
</gene>
<sequence>MVILIDEDNNGIVSCCSGGQLSDEVHADMFPAVLRNRKGIWGCHVLHGVGRCAWVPPGCKAGESPVQCVEDGVRRATPFPWRSECLEYLGMYAQDDGTPFSVCSLPRRRCTDGSQLGVTARPLTGAERGDEERTVARVVVVVLLWPEMVATVMVDALGCVVCNVADGEEEGYVPGVGSVYNECQRNWRKGGGGAAGGCRLQAN</sequence>
<dbReference type="AlphaFoldDB" id="A0A699ZRC1"/>
<organism evidence="1 2">
    <name type="scientific">Haematococcus lacustris</name>
    <name type="common">Green alga</name>
    <name type="synonym">Haematococcus pluvialis</name>
    <dbReference type="NCBI Taxonomy" id="44745"/>
    <lineage>
        <taxon>Eukaryota</taxon>
        <taxon>Viridiplantae</taxon>
        <taxon>Chlorophyta</taxon>
        <taxon>core chlorophytes</taxon>
        <taxon>Chlorophyceae</taxon>
        <taxon>CS clade</taxon>
        <taxon>Chlamydomonadales</taxon>
        <taxon>Haematococcaceae</taxon>
        <taxon>Haematococcus</taxon>
    </lineage>
</organism>
<reference evidence="1 2" key="1">
    <citation type="submission" date="2020-02" db="EMBL/GenBank/DDBJ databases">
        <title>Draft genome sequence of Haematococcus lacustris strain NIES-144.</title>
        <authorList>
            <person name="Morimoto D."/>
            <person name="Nakagawa S."/>
            <person name="Yoshida T."/>
            <person name="Sawayama S."/>
        </authorList>
    </citation>
    <scope>NUCLEOTIDE SEQUENCE [LARGE SCALE GENOMIC DNA]</scope>
    <source>
        <strain evidence="1 2">NIES-144</strain>
    </source>
</reference>
<dbReference type="Proteomes" id="UP000485058">
    <property type="component" value="Unassembled WGS sequence"/>
</dbReference>
<proteinExistence type="predicted"/>
<name>A0A699ZRC1_HAELA</name>
<comment type="caution">
    <text evidence="1">The sequence shown here is derived from an EMBL/GenBank/DDBJ whole genome shotgun (WGS) entry which is preliminary data.</text>
</comment>
<evidence type="ECO:0000313" key="1">
    <source>
        <dbReference type="EMBL" id="GFH20948.1"/>
    </source>
</evidence>
<keyword evidence="2" id="KW-1185">Reference proteome</keyword>
<accession>A0A699ZRC1</accession>
<protein>
    <submittedName>
        <fullName evidence="1">Uncharacterized protein</fullName>
    </submittedName>
</protein>